<keyword evidence="1" id="KW-0812">Transmembrane</keyword>
<reference evidence="2 3" key="1">
    <citation type="journal article" date="2015" name="Nature">
        <title>rRNA introns, odd ribosomes, and small enigmatic genomes across a large radiation of phyla.</title>
        <authorList>
            <person name="Brown C.T."/>
            <person name="Hug L.A."/>
            <person name="Thomas B.C."/>
            <person name="Sharon I."/>
            <person name="Castelle C.J."/>
            <person name="Singh A."/>
            <person name="Wilkins M.J."/>
            <person name="Williams K.H."/>
            <person name="Banfield J.F."/>
        </authorList>
    </citation>
    <scope>NUCLEOTIDE SEQUENCE [LARGE SCALE GENOMIC DNA]</scope>
</reference>
<evidence type="ECO:0000313" key="3">
    <source>
        <dbReference type="Proteomes" id="UP000034119"/>
    </source>
</evidence>
<evidence type="ECO:0008006" key="4">
    <source>
        <dbReference type="Google" id="ProtNLM"/>
    </source>
</evidence>
<keyword evidence="1" id="KW-1133">Transmembrane helix</keyword>
<dbReference type="AlphaFoldDB" id="A0A0G1VH79"/>
<name>A0A0G1VH79_9BACT</name>
<feature type="transmembrane region" description="Helical" evidence="1">
    <location>
        <begin position="48"/>
        <end position="65"/>
    </location>
</feature>
<keyword evidence="1" id="KW-0472">Membrane</keyword>
<organism evidence="2 3">
    <name type="scientific">candidate division CPR1 bacterium GW2011_GWC1_49_13</name>
    <dbReference type="NCBI Taxonomy" id="1618342"/>
    <lineage>
        <taxon>Bacteria</taxon>
        <taxon>candidate division CPR1</taxon>
    </lineage>
</organism>
<dbReference type="Proteomes" id="UP000034119">
    <property type="component" value="Unassembled WGS sequence"/>
</dbReference>
<proteinExistence type="predicted"/>
<evidence type="ECO:0000256" key="1">
    <source>
        <dbReference type="SAM" id="Phobius"/>
    </source>
</evidence>
<dbReference type="InterPro" id="IPR023346">
    <property type="entry name" value="Lysozyme-like_dom_sf"/>
</dbReference>
<evidence type="ECO:0000313" key="2">
    <source>
        <dbReference type="EMBL" id="KKW05781.1"/>
    </source>
</evidence>
<dbReference type="EMBL" id="LCPW01000008">
    <property type="protein sequence ID" value="KKW05781.1"/>
    <property type="molecule type" value="Genomic_DNA"/>
</dbReference>
<sequence>MIFNEIGKFFAFLKVPRKRVRFALPKFNILRRINSRIRPFKKLGWRRGWIYVYAFLVILAPFYHVNPVTAPIMDPVKPKPVEAQVDKRVGVLKNFLKKYNSPLTPHADKFISVADRYGFDWRFLPAIAGTESTFGRHYVRGTYNPFGWGGGWIYFKSWDHGIETVGKTLWEKYLLKGKRPLTIEGIGDIYATSPHWPKSVRFWMGKISPAKVAALK</sequence>
<dbReference type="SUPFAM" id="SSF53955">
    <property type="entry name" value="Lysozyme-like"/>
    <property type="match status" value="1"/>
</dbReference>
<comment type="caution">
    <text evidence="2">The sequence shown here is derived from an EMBL/GenBank/DDBJ whole genome shotgun (WGS) entry which is preliminary data.</text>
</comment>
<protein>
    <recommendedName>
        <fullName evidence="4">Mannosyl-glycoprotein endo-beta-N-acetylglucosamidase-like domain-containing protein</fullName>
    </recommendedName>
</protein>
<gene>
    <name evidence="2" type="ORF">UY40_C0008G0008</name>
</gene>
<accession>A0A0G1VH79</accession>